<feature type="region of interest" description="Disordered" evidence="7">
    <location>
        <begin position="53"/>
        <end position="76"/>
    </location>
</feature>
<evidence type="ECO:0000313" key="9">
    <source>
        <dbReference type="Proteomes" id="UP000515163"/>
    </source>
</evidence>
<evidence type="ECO:0000256" key="5">
    <source>
        <dbReference type="PROSITE-ProRule" id="PRU00108"/>
    </source>
</evidence>
<dbReference type="FunFam" id="1.10.10.60:FF:000682">
    <property type="entry name" value="Predicted protein"/>
    <property type="match status" value="1"/>
</dbReference>
<organism evidence="9 10">
    <name type="scientific">Actinia tenebrosa</name>
    <name type="common">Australian red waratah sea anemone</name>
    <dbReference type="NCBI Taxonomy" id="6105"/>
    <lineage>
        <taxon>Eukaryota</taxon>
        <taxon>Metazoa</taxon>
        <taxon>Cnidaria</taxon>
        <taxon>Anthozoa</taxon>
        <taxon>Hexacorallia</taxon>
        <taxon>Actiniaria</taxon>
        <taxon>Actiniidae</taxon>
        <taxon>Actinia</taxon>
    </lineage>
</organism>
<dbReference type="InParanoid" id="A0A6P8IU74"/>
<evidence type="ECO:0000256" key="1">
    <source>
        <dbReference type="ARBA" id="ARBA00004123"/>
    </source>
</evidence>
<feature type="DNA-binding region" description="Homeobox" evidence="5">
    <location>
        <begin position="120"/>
        <end position="179"/>
    </location>
</feature>
<dbReference type="GO" id="GO:0000981">
    <property type="term" value="F:DNA-binding transcription factor activity, RNA polymerase II-specific"/>
    <property type="evidence" value="ECO:0007669"/>
    <property type="project" value="InterPro"/>
</dbReference>
<dbReference type="PANTHER" id="PTHR24333:SF5">
    <property type="entry name" value="VENT HOMEOBOX"/>
    <property type="match status" value="1"/>
</dbReference>
<feature type="compositionally biased region" description="Basic and acidic residues" evidence="7">
    <location>
        <begin position="176"/>
        <end position="209"/>
    </location>
</feature>
<sequence>MFFPTQDSMLLYQQSPYMSQVPLGPRSTPTRPSFLIDDLLVPSRESAYGIIPRQSRSCTEQHGLPTSSSSHFRPYGIPSLLSQRQREESVYQDPSPEVLSSLPVYFRLKPTIRTPSGRRCRKSRTVFTDLQLRVLEKTFSEQKYLDTSSRAKLAQTLGLNETQVKTWFQNRRMKWKKETNRKKGEEEEAEGKNDKDTSREDDGLKKSLNEDQSTEDKLEDDEDEEQSIAEDLQ</sequence>
<feature type="compositionally biased region" description="Acidic residues" evidence="7">
    <location>
        <begin position="217"/>
        <end position="233"/>
    </location>
</feature>
<dbReference type="InterPro" id="IPR000047">
    <property type="entry name" value="HTH_motif"/>
</dbReference>
<dbReference type="FunCoup" id="A0A6P8IU74">
    <property type="interactions" value="130"/>
</dbReference>
<dbReference type="KEGG" id="aten:116304822"/>
<proteinExistence type="predicted"/>
<dbReference type="OrthoDB" id="6159439at2759"/>
<dbReference type="Proteomes" id="UP000515163">
    <property type="component" value="Unplaced"/>
</dbReference>
<feature type="domain" description="Homeobox" evidence="8">
    <location>
        <begin position="118"/>
        <end position="178"/>
    </location>
</feature>
<dbReference type="GO" id="GO:0003677">
    <property type="term" value="F:DNA binding"/>
    <property type="evidence" value="ECO:0007669"/>
    <property type="project" value="UniProtKB-UniRule"/>
</dbReference>
<dbReference type="Gene3D" id="1.10.10.60">
    <property type="entry name" value="Homeodomain-like"/>
    <property type="match status" value="1"/>
</dbReference>
<accession>A0A6P8IU74</accession>
<keyword evidence="9" id="KW-1185">Reference proteome</keyword>
<evidence type="ECO:0000256" key="7">
    <source>
        <dbReference type="SAM" id="MobiDB-lite"/>
    </source>
</evidence>
<dbReference type="Pfam" id="PF00046">
    <property type="entry name" value="Homeodomain"/>
    <property type="match status" value="1"/>
</dbReference>
<dbReference type="SMART" id="SM00389">
    <property type="entry name" value="HOX"/>
    <property type="match status" value="1"/>
</dbReference>
<dbReference type="SUPFAM" id="SSF46689">
    <property type="entry name" value="Homeodomain-like"/>
    <property type="match status" value="1"/>
</dbReference>
<name>A0A6P8IU74_ACTTE</name>
<keyword evidence="2 5" id="KW-0238">DNA-binding</keyword>
<dbReference type="RefSeq" id="XP_031570472.1">
    <property type="nucleotide sequence ID" value="XM_031714612.1"/>
</dbReference>
<dbReference type="PANTHER" id="PTHR24333">
    <property type="entry name" value="HOMEO BOX HB9 LIKE A-RELATED"/>
    <property type="match status" value="1"/>
</dbReference>
<feature type="region of interest" description="Disordered" evidence="7">
    <location>
        <begin position="176"/>
        <end position="233"/>
    </location>
</feature>
<dbReference type="InterPro" id="IPR050848">
    <property type="entry name" value="Homeobox_TF"/>
</dbReference>
<dbReference type="AlphaFoldDB" id="A0A6P8IU74"/>
<feature type="compositionally biased region" description="Polar residues" evidence="7">
    <location>
        <begin position="54"/>
        <end position="71"/>
    </location>
</feature>
<gene>
    <name evidence="10" type="primary">LOC116304822</name>
</gene>
<dbReference type="PRINTS" id="PR00031">
    <property type="entry name" value="HTHREPRESSR"/>
</dbReference>
<protein>
    <submittedName>
        <fullName evidence="10">Homeobox protein BarH-like 2</fullName>
    </submittedName>
</protein>
<evidence type="ECO:0000256" key="2">
    <source>
        <dbReference type="ARBA" id="ARBA00023125"/>
    </source>
</evidence>
<evidence type="ECO:0000256" key="4">
    <source>
        <dbReference type="ARBA" id="ARBA00023242"/>
    </source>
</evidence>
<dbReference type="InterPro" id="IPR020479">
    <property type="entry name" value="HD_metazoa"/>
</dbReference>
<keyword evidence="4 5" id="KW-0539">Nucleus</keyword>
<dbReference type="CDD" id="cd00086">
    <property type="entry name" value="homeodomain"/>
    <property type="match status" value="1"/>
</dbReference>
<evidence type="ECO:0000313" key="10">
    <source>
        <dbReference type="RefSeq" id="XP_031570472.1"/>
    </source>
</evidence>
<dbReference type="PROSITE" id="PS00027">
    <property type="entry name" value="HOMEOBOX_1"/>
    <property type="match status" value="1"/>
</dbReference>
<dbReference type="PROSITE" id="PS50071">
    <property type="entry name" value="HOMEOBOX_2"/>
    <property type="match status" value="1"/>
</dbReference>
<evidence type="ECO:0000256" key="6">
    <source>
        <dbReference type="RuleBase" id="RU000682"/>
    </source>
</evidence>
<dbReference type="InterPro" id="IPR017970">
    <property type="entry name" value="Homeobox_CS"/>
</dbReference>
<dbReference type="InterPro" id="IPR009057">
    <property type="entry name" value="Homeodomain-like_sf"/>
</dbReference>
<keyword evidence="3 5" id="KW-0371">Homeobox</keyword>
<dbReference type="GO" id="GO:0005634">
    <property type="term" value="C:nucleus"/>
    <property type="evidence" value="ECO:0007669"/>
    <property type="project" value="UniProtKB-SubCell"/>
</dbReference>
<reference evidence="10" key="1">
    <citation type="submission" date="2025-08" db="UniProtKB">
        <authorList>
            <consortium name="RefSeq"/>
        </authorList>
    </citation>
    <scope>IDENTIFICATION</scope>
    <source>
        <tissue evidence="10">Tentacle</tissue>
    </source>
</reference>
<dbReference type="InterPro" id="IPR001356">
    <property type="entry name" value="HD"/>
</dbReference>
<dbReference type="PRINTS" id="PR00024">
    <property type="entry name" value="HOMEOBOX"/>
</dbReference>
<evidence type="ECO:0000256" key="3">
    <source>
        <dbReference type="ARBA" id="ARBA00023155"/>
    </source>
</evidence>
<dbReference type="GeneID" id="116304822"/>
<comment type="subcellular location">
    <subcellularLocation>
        <location evidence="1 5 6">Nucleus</location>
    </subcellularLocation>
</comment>
<evidence type="ECO:0000259" key="8">
    <source>
        <dbReference type="PROSITE" id="PS50071"/>
    </source>
</evidence>